<sequence length="132" mass="14483">MVTFRLWGDGSETAGDLAERLGVPSDDAAAGGDAVGRGRRESLWSIASGPRPEDDVELTVQLHRVMDRLEPVAEALWEFVRAGHEANWFCYVGSHSLEHAVELDRGTLQRLLTLPGELWLDVYPDDAGDVSP</sequence>
<evidence type="ECO:0000313" key="1">
    <source>
        <dbReference type="EMBL" id="MFC5382166.1"/>
    </source>
</evidence>
<protein>
    <submittedName>
        <fullName evidence="1">DUF4279 domain-containing protein</fullName>
    </submittedName>
</protein>
<gene>
    <name evidence="1" type="ORF">ACFPJ6_15460</name>
</gene>
<proteinExistence type="predicted"/>
<dbReference type="Pfam" id="PF14106">
    <property type="entry name" value="DUF4279"/>
    <property type="match status" value="1"/>
</dbReference>
<dbReference type="Proteomes" id="UP001596122">
    <property type="component" value="Unassembled WGS sequence"/>
</dbReference>
<accession>A0ABW0GTL6</accession>
<dbReference type="InterPro" id="IPR025459">
    <property type="entry name" value="DUF4279"/>
</dbReference>
<comment type="caution">
    <text evidence="1">The sequence shown here is derived from an EMBL/GenBank/DDBJ whole genome shotgun (WGS) entry which is preliminary data.</text>
</comment>
<reference evidence="2" key="1">
    <citation type="journal article" date="2019" name="Int. J. Syst. Evol. Microbiol.">
        <title>The Global Catalogue of Microorganisms (GCM) 10K type strain sequencing project: providing services to taxonomists for standard genome sequencing and annotation.</title>
        <authorList>
            <consortium name="The Broad Institute Genomics Platform"/>
            <consortium name="The Broad Institute Genome Sequencing Center for Infectious Disease"/>
            <person name="Wu L."/>
            <person name="Ma J."/>
        </authorList>
    </citation>
    <scope>NUCLEOTIDE SEQUENCE [LARGE SCALE GENOMIC DNA]</scope>
    <source>
        <strain evidence="2">CCUG 43114</strain>
    </source>
</reference>
<dbReference type="RefSeq" id="WP_377003013.1">
    <property type="nucleotide sequence ID" value="NZ_JBBEOG010000005.1"/>
</dbReference>
<organism evidence="1 2">
    <name type="scientific">Aquipuribacter nitratireducens</name>
    <dbReference type="NCBI Taxonomy" id="650104"/>
    <lineage>
        <taxon>Bacteria</taxon>
        <taxon>Bacillati</taxon>
        <taxon>Actinomycetota</taxon>
        <taxon>Actinomycetes</taxon>
        <taxon>Micrococcales</taxon>
        <taxon>Intrasporangiaceae</taxon>
        <taxon>Aquipuribacter</taxon>
    </lineage>
</organism>
<keyword evidence="2" id="KW-1185">Reference proteome</keyword>
<evidence type="ECO:0000313" key="2">
    <source>
        <dbReference type="Proteomes" id="UP001596122"/>
    </source>
</evidence>
<name>A0ABW0GTL6_9MICO</name>
<dbReference type="EMBL" id="JBHSLD010000014">
    <property type="protein sequence ID" value="MFC5382166.1"/>
    <property type="molecule type" value="Genomic_DNA"/>
</dbReference>